<keyword evidence="2" id="KW-1185">Reference proteome</keyword>
<dbReference type="Proteomes" id="UP001501074">
    <property type="component" value="Unassembled WGS sequence"/>
</dbReference>
<evidence type="ECO:0000313" key="2">
    <source>
        <dbReference type="Proteomes" id="UP001501074"/>
    </source>
</evidence>
<accession>A0ABP6ZSA3</accession>
<proteinExistence type="predicted"/>
<protein>
    <submittedName>
        <fullName evidence="1">Uncharacterized protein</fullName>
    </submittedName>
</protein>
<evidence type="ECO:0000313" key="1">
    <source>
        <dbReference type="EMBL" id="GAA3617528.1"/>
    </source>
</evidence>
<dbReference type="RefSeq" id="WP_231482436.1">
    <property type="nucleotide sequence ID" value="NZ_BAAAZO010000006.1"/>
</dbReference>
<dbReference type="EMBL" id="BAAAZO010000006">
    <property type="protein sequence ID" value="GAA3617528.1"/>
    <property type="molecule type" value="Genomic_DNA"/>
</dbReference>
<gene>
    <name evidence="1" type="ORF">GCM10022223_37690</name>
</gene>
<organism evidence="1 2">
    <name type="scientific">Kineosporia mesophila</name>
    <dbReference type="NCBI Taxonomy" id="566012"/>
    <lineage>
        <taxon>Bacteria</taxon>
        <taxon>Bacillati</taxon>
        <taxon>Actinomycetota</taxon>
        <taxon>Actinomycetes</taxon>
        <taxon>Kineosporiales</taxon>
        <taxon>Kineosporiaceae</taxon>
        <taxon>Kineosporia</taxon>
    </lineage>
</organism>
<name>A0ABP6ZSA3_9ACTN</name>
<comment type="caution">
    <text evidence="1">The sequence shown here is derived from an EMBL/GenBank/DDBJ whole genome shotgun (WGS) entry which is preliminary data.</text>
</comment>
<reference evidence="2" key="1">
    <citation type="journal article" date="2019" name="Int. J. Syst. Evol. Microbiol.">
        <title>The Global Catalogue of Microorganisms (GCM) 10K type strain sequencing project: providing services to taxonomists for standard genome sequencing and annotation.</title>
        <authorList>
            <consortium name="The Broad Institute Genomics Platform"/>
            <consortium name="The Broad Institute Genome Sequencing Center for Infectious Disease"/>
            <person name="Wu L."/>
            <person name="Ma J."/>
        </authorList>
    </citation>
    <scope>NUCLEOTIDE SEQUENCE [LARGE SCALE GENOMIC DNA]</scope>
    <source>
        <strain evidence="2">JCM 16902</strain>
    </source>
</reference>
<sequence>MHASLYNFELMKLQHHEARALAADERYVSVAKRARRRTKRAPWTKATTARVGSVR</sequence>